<dbReference type="KEGG" id="pchi:PC41400_05445"/>
<gene>
    <name evidence="4" type="ORF">M5X16_06215</name>
    <name evidence="5" type="ORF">PC41400_05445</name>
</gene>
<keyword evidence="2" id="KW-1133">Transmembrane helix</keyword>
<dbReference type="SUPFAM" id="SSF53474">
    <property type="entry name" value="alpha/beta-Hydrolases"/>
    <property type="match status" value="1"/>
</dbReference>
<dbReference type="Proteomes" id="UP000288943">
    <property type="component" value="Chromosome"/>
</dbReference>
<evidence type="ECO:0000256" key="1">
    <source>
        <dbReference type="SAM" id="MobiDB-lite"/>
    </source>
</evidence>
<dbReference type="EMBL" id="JAMDMJ010000008">
    <property type="protein sequence ID" value="MCY9595356.1"/>
    <property type="molecule type" value="Genomic_DNA"/>
</dbReference>
<name>A0A410WS13_9BACL</name>
<dbReference type="RefSeq" id="WP_042229880.1">
    <property type="nucleotide sequence ID" value="NZ_CP026520.1"/>
</dbReference>
<dbReference type="Gene3D" id="3.40.50.1820">
    <property type="entry name" value="alpha/beta hydrolase"/>
    <property type="match status" value="1"/>
</dbReference>
<evidence type="ECO:0000313" key="6">
    <source>
        <dbReference type="Proteomes" id="UP000288943"/>
    </source>
</evidence>
<dbReference type="InterPro" id="IPR029058">
    <property type="entry name" value="AB_hydrolase_fold"/>
</dbReference>
<dbReference type="GO" id="GO:0016787">
    <property type="term" value="F:hydrolase activity"/>
    <property type="evidence" value="ECO:0007669"/>
    <property type="project" value="UniProtKB-KW"/>
</dbReference>
<feature type="region of interest" description="Disordered" evidence="1">
    <location>
        <begin position="207"/>
        <end position="234"/>
    </location>
</feature>
<dbReference type="GeneID" id="95374259"/>
<organism evidence="5 6">
    <name type="scientific">Paenibacillus chitinolyticus</name>
    <dbReference type="NCBI Taxonomy" id="79263"/>
    <lineage>
        <taxon>Bacteria</taxon>
        <taxon>Bacillati</taxon>
        <taxon>Bacillota</taxon>
        <taxon>Bacilli</taxon>
        <taxon>Bacillales</taxon>
        <taxon>Paenibacillaceae</taxon>
        <taxon>Paenibacillus</taxon>
    </lineage>
</organism>
<reference evidence="5 6" key="1">
    <citation type="submission" date="2018-01" db="EMBL/GenBank/DDBJ databases">
        <title>The whole genome sequencing and assembly of Paenibacillus chitinolyticus KCCM 41400 strain.</title>
        <authorList>
            <person name="Kim J.-Y."/>
            <person name="Park M.-K."/>
            <person name="Lee Y.-J."/>
            <person name="Yi H."/>
            <person name="Bahn Y.-S."/>
            <person name="Kim J.F."/>
            <person name="Lee D.-W."/>
        </authorList>
    </citation>
    <scope>NUCLEOTIDE SEQUENCE [LARGE SCALE GENOMIC DNA]</scope>
    <source>
        <strain evidence="5 6">KCCM 41400</strain>
    </source>
</reference>
<evidence type="ECO:0000313" key="4">
    <source>
        <dbReference type="EMBL" id="MCY9595356.1"/>
    </source>
</evidence>
<keyword evidence="2" id="KW-0812">Transmembrane</keyword>
<evidence type="ECO:0000256" key="2">
    <source>
        <dbReference type="SAM" id="Phobius"/>
    </source>
</evidence>
<keyword evidence="2" id="KW-0472">Membrane</keyword>
<feature type="domain" description="Alpha/beta hydrolase fold-5" evidence="3">
    <location>
        <begin position="70"/>
        <end position="233"/>
    </location>
</feature>
<evidence type="ECO:0000313" key="5">
    <source>
        <dbReference type="EMBL" id="QAV17134.1"/>
    </source>
</evidence>
<dbReference type="Proteomes" id="UP001527202">
    <property type="component" value="Unassembled WGS sequence"/>
</dbReference>
<proteinExistence type="predicted"/>
<dbReference type="AlphaFoldDB" id="A0A410WS13"/>
<sequence>MTEKRRSRGRKWLLALVIFILAAGIAAAFYLRPYGPDRTAVESMRSGGGVTVTDSKDVTVYEGAEPKEPGVIFYPGGLVKPESYAPLARELARRGHRTVVVKMPLNLAVLGGGRASAVLEAHPGESFVIGGHSLGGVMAARYAAEHPEGLRGVFFLASYADDKGSLRDKGLPVLSVTGSEDGVLNRDSFEKNKKNLPEDAKLLTLPGGNHGQFGSYGPQKGDRAASISPEEQTRRTAEAITDWMTGIREKGKN</sequence>
<dbReference type="InterPro" id="IPR029059">
    <property type="entry name" value="AB_hydrolase_5"/>
</dbReference>
<dbReference type="EMBL" id="CP026520">
    <property type="protein sequence ID" value="QAV17134.1"/>
    <property type="molecule type" value="Genomic_DNA"/>
</dbReference>
<reference evidence="4 7" key="2">
    <citation type="submission" date="2022-05" db="EMBL/GenBank/DDBJ databases">
        <title>Genome Sequencing of Bee-Associated Microbes.</title>
        <authorList>
            <person name="Dunlap C."/>
        </authorList>
    </citation>
    <scope>NUCLEOTIDE SEQUENCE [LARGE SCALE GENOMIC DNA]</scope>
    <source>
        <strain evidence="4 7">NRRL B-23120</strain>
    </source>
</reference>
<dbReference type="Pfam" id="PF12695">
    <property type="entry name" value="Abhydrolase_5"/>
    <property type="match status" value="1"/>
</dbReference>
<dbReference type="OrthoDB" id="9780932at2"/>
<feature type="transmembrane region" description="Helical" evidence="2">
    <location>
        <begin position="12"/>
        <end position="31"/>
    </location>
</feature>
<keyword evidence="7" id="KW-1185">Reference proteome</keyword>
<evidence type="ECO:0000313" key="7">
    <source>
        <dbReference type="Proteomes" id="UP001527202"/>
    </source>
</evidence>
<evidence type="ECO:0000259" key="3">
    <source>
        <dbReference type="Pfam" id="PF12695"/>
    </source>
</evidence>
<protein>
    <submittedName>
        <fullName evidence="5">Alpha/beta hydrolase</fullName>
    </submittedName>
</protein>
<accession>A0A410WS13</accession>
<keyword evidence="5" id="KW-0378">Hydrolase</keyword>